<evidence type="ECO:0000256" key="2">
    <source>
        <dbReference type="ARBA" id="ARBA00022679"/>
    </source>
</evidence>
<evidence type="ECO:0000313" key="4">
    <source>
        <dbReference type="EMBL" id="ONK72062.1"/>
    </source>
</evidence>
<proteinExistence type="inferred from homology"/>
<evidence type="ECO:0000256" key="1">
    <source>
        <dbReference type="ARBA" id="ARBA00005420"/>
    </source>
</evidence>
<dbReference type="GO" id="GO:0016020">
    <property type="term" value="C:membrane"/>
    <property type="evidence" value="ECO:0007669"/>
    <property type="project" value="TreeGrafter"/>
</dbReference>
<comment type="similarity">
    <text evidence="1">Belongs to the diacylglycerol acyltransferase family.</text>
</comment>
<dbReference type="GO" id="GO:0019432">
    <property type="term" value="P:triglyceride biosynthetic process"/>
    <property type="evidence" value="ECO:0007669"/>
    <property type="project" value="UniProtKB-ARBA"/>
</dbReference>
<dbReference type="EMBL" id="CM007384">
    <property type="protein sequence ID" value="ONK72062.1"/>
    <property type="molecule type" value="Genomic_DNA"/>
</dbReference>
<protein>
    <recommendedName>
        <fullName evidence="6">Acyltransferase</fullName>
    </recommendedName>
</protein>
<dbReference type="Pfam" id="PF03982">
    <property type="entry name" value="DAGAT"/>
    <property type="match status" value="1"/>
</dbReference>
<dbReference type="InterPro" id="IPR007130">
    <property type="entry name" value="DAGAT"/>
</dbReference>
<dbReference type="GO" id="GO:0004144">
    <property type="term" value="F:diacylglycerol O-acyltransferase activity"/>
    <property type="evidence" value="ECO:0007669"/>
    <property type="project" value="UniProtKB-ARBA"/>
</dbReference>
<evidence type="ECO:0000256" key="3">
    <source>
        <dbReference type="ARBA" id="ARBA00023315"/>
    </source>
</evidence>
<evidence type="ECO:0000313" key="5">
    <source>
        <dbReference type="Proteomes" id="UP000243459"/>
    </source>
</evidence>
<reference evidence="5" key="1">
    <citation type="journal article" date="2017" name="Nat. Commun.">
        <title>The asparagus genome sheds light on the origin and evolution of a young Y chromosome.</title>
        <authorList>
            <person name="Harkess A."/>
            <person name="Zhou J."/>
            <person name="Xu C."/>
            <person name="Bowers J.E."/>
            <person name="Van der Hulst R."/>
            <person name="Ayyampalayam S."/>
            <person name="Mercati F."/>
            <person name="Riccardi P."/>
            <person name="McKain M.R."/>
            <person name="Kakrana A."/>
            <person name="Tang H."/>
            <person name="Ray J."/>
            <person name="Groenendijk J."/>
            <person name="Arikit S."/>
            <person name="Mathioni S.M."/>
            <person name="Nakano M."/>
            <person name="Shan H."/>
            <person name="Telgmann-Rauber A."/>
            <person name="Kanno A."/>
            <person name="Yue Z."/>
            <person name="Chen H."/>
            <person name="Li W."/>
            <person name="Chen Y."/>
            <person name="Xu X."/>
            <person name="Zhang Y."/>
            <person name="Luo S."/>
            <person name="Chen H."/>
            <person name="Gao J."/>
            <person name="Mao Z."/>
            <person name="Pires J.C."/>
            <person name="Luo M."/>
            <person name="Kudrna D."/>
            <person name="Wing R.A."/>
            <person name="Meyers B.C."/>
            <person name="Yi K."/>
            <person name="Kong H."/>
            <person name="Lavrijsen P."/>
            <person name="Sunseri F."/>
            <person name="Falavigna A."/>
            <person name="Ye Y."/>
            <person name="Leebens-Mack J.H."/>
            <person name="Chen G."/>
        </authorList>
    </citation>
    <scope>NUCLEOTIDE SEQUENCE [LARGE SCALE GENOMIC DNA]</scope>
    <source>
        <strain evidence="5">cv. DH0086</strain>
    </source>
</reference>
<dbReference type="OMA" id="WCEANIQ"/>
<keyword evidence="5" id="KW-1185">Reference proteome</keyword>
<name>A0A5P1F1J8_ASPOF</name>
<evidence type="ECO:0008006" key="6">
    <source>
        <dbReference type="Google" id="ProtNLM"/>
    </source>
</evidence>
<sequence>MLLGLDLGHLVSRLLTDKNIHLRGIAHPFMFERDSEVIMLDPSSFDGMRLVGAVPVSAANFYKLLSRKSAVLLYPGGAREAIHKKGEEYKLFWPEQSEFVRMASRFGATIIPFAVVGEGDLLEVYINSASSSH</sequence>
<gene>
    <name evidence="4" type="ORF">A4U43_C04F15290</name>
</gene>
<dbReference type="Gramene" id="ONK72062">
    <property type="protein sequence ID" value="ONK72062"/>
    <property type="gene ID" value="A4U43_C04F15290"/>
</dbReference>
<dbReference type="PANTHER" id="PTHR22753">
    <property type="entry name" value="TRANSMEMBRANE PROTEIN 68"/>
    <property type="match status" value="1"/>
</dbReference>
<dbReference type="PANTHER" id="PTHR22753:SF24">
    <property type="entry name" value="ESTERASE_LIPASE_THIOESTERASE FAMILY PROTEIN"/>
    <property type="match status" value="1"/>
</dbReference>
<keyword evidence="2" id="KW-0808">Transferase</keyword>
<accession>A0A5P1F1J8</accession>
<dbReference type="AlphaFoldDB" id="A0A5P1F1J8"/>
<dbReference type="Proteomes" id="UP000243459">
    <property type="component" value="Chromosome 4"/>
</dbReference>
<organism evidence="4 5">
    <name type="scientific">Asparagus officinalis</name>
    <name type="common">Garden asparagus</name>
    <dbReference type="NCBI Taxonomy" id="4686"/>
    <lineage>
        <taxon>Eukaryota</taxon>
        <taxon>Viridiplantae</taxon>
        <taxon>Streptophyta</taxon>
        <taxon>Embryophyta</taxon>
        <taxon>Tracheophyta</taxon>
        <taxon>Spermatophyta</taxon>
        <taxon>Magnoliopsida</taxon>
        <taxon>Liliopsida</taxon>
        <taxon>Asparagales</taxon>
        <taxon>Asparagaceae</taxon>
        <taxon>Asparagoideae</taxon>
        <taxon>Asparagus</taxon>
    </lineage>
</organism>
<keyword evidence="3" id="KW-0012">Acyltransferase</keyword>